<organism evidence="9 10">
    <name type="scientific">Helianthus annuus</name>
    <name type="common">Common sunflower</name>
    <dbReference type="NCBI Taxonomy" id="4232"/>
    <lineage>
        <taxon>Eukaryota</taxon>
        <taxon>Viridiplantae</taxon>
        <taxon>Streptophyta</taxon>
        <taxon>Embryophyta</taxon>
        <taxon>Tracheophyta</taxon>
        <taxon>Spermatophyta</taxon>
        <taxon>Magnoliopsida</taxon>
        <taxon>eudicotyledons</taxon>
        <taxon>Gunneridae</taxon>
        <taxon>Pentapetalae</taxon>
        <taxon>asterids</taxon>
        <taxon>campanulids</taxon>
        <taxon>Asterales</taxon>
        <taxon>Asteraceae</taxon>
        <taxon>Asteroideae</taxon>
        <taxon>Heliantheae alliance</taxon>
        <taxon>Heliantheae</taxon>
        <taxon>Helianthus</taxon>
    </lineage>
</organism>
<dbReference type="SMART" id="SM00724">
    <property type="entry name" value="TLC"/>
    <property type="match status" value="1"/>
</dbReference>
<gene>
    <name evidence="9" type="ORF">HannXRQ_Chr15g0474691</name>
    <name evidence="8" type="ORF">HanXRQr2_Chr15g0686021</name>
</gene>
<dbReference type="InterPro" id="IPR006634">
    <property type="entry name" value="TLC-dom"/>
</dbReference>
<dbReference type="Gramene" id="mRNA:HanXRQr2_Chr15g0686021">
    <property type="protein sequence ID" value="CDS:HanXRQr2_Chr15g0686021.1"/>
    <property type="gene ID" value="HanXRQr2_Chr15g0686021"/>
</dbReference>
<dbReference type="OMA" id="RMIVFYV"/>
<dbReference type="InterPro" id="IPR040327">
    <property type="entry name" value="At5g14285-like"/>
</dbReference>
<evidence type="ECO:0000313" key="8">
    <source>
        <dbReference type="EMBL" id="KAF5763922.1"/>
    </source>
</evidence>
<reference evidence="8 10" key="1">
    <citation type="journal article" date="2017" name="Nature">
        <title>The sunflower genome provides insights into oil metabolism, flowering and Asterid evolution.</title>
        <authorList>
            <person name="Badouin H."/>
            <person name="Gouzy J."/>
            <person name="Grassa C.J."/>
            <person name="Murat F."/>
            <person name="Staton S.E."/>
            <person name="Cottret L."/>
            <person name="Lelandais-Briere C."/>
            <person name="Owens G.L."/>
            <person name="Carrere S."/>
            <person name="Mayjonade B."/>
            <person name="Legrand L."/>
            <person name="Gill N."/>
            <person name="Kane N.C."/>
            <person name="Bowers J.E."/>
            <person name="Hubner S."/>
            <person name="Bellec A."/>
            <person name="Berard A."/>
            <person name="Berges H."/>
            <person name="Blanchet N."/>
            <person name="Boniface M.C."/>
            <person name="Brunel D."/>
            <person name="Catrice O."/>
            <person name="Chaidir N."/>
            <person name="Claudel C."/>
            <person name="Donnadieu C."/>
            <person name="Faraut T."/>
            <person name="Fievet G."/>
            <person name="Helmstetter N."/>
            <person name="King M."/>
            <person name="Knapp S.J."/>
            <person name="Lai Z."/>
            <person name="Le Paslier M.C."/>
            <person name="Lippi Y."/>
            <person name="Lorenzon L."/>
            <person name="Mandel J.R."/>
            <person name="Marage G."/>
            <person name="Marchand G."/>
            <person name="Marquand E."/>
            <person name="Bret-Mestries E."/>
            <person name="Morien E."/>
            <person name="Nambeesan S."/>
            <person name="Nguyen T."/>
            <person name="Pegot-Espagnet P."/>
            <person name="Pouilly N."/>
            <person name="Raftis F."/>
            <person name="Sallet E."/>
            <person name="Schiex T."/>
            <person name="Thomas J."/>
            <person name="Vandecasteele C."/>
            <person name="Vares D."/>
            <person name="Vear F."/>
            <person name="Vautrin S."/>
            <person name="Crespi M."/>
            <person name="Mangin B."/>
            <person name="Burke J.M."/>
            <person name="Salse J."/>
            <person name="Munos S."/>
            <person name="Vincourt P."/>
            <person name="Rieseberg L.H."/>
            <person name="Langlade N.B."/>
        </authorList>
    </citation>
    <scope>NUCLEOTIDE SEQUENCE [LARGE SCALE GENOMIC DNA]</scope>
    <source>
        <strain evidence="10">cv. SF193</strain>
        <tissue evidence="8">Leaves</tissue>
    </source>
</reference>
<dbReference type="PANTHER" id="PTHR31766">
    <property type="entry name" value="GLABROUS1 ENHANCER-BINDING PROTEIN-LIKE 2"/>
    <property type="match status" value="1"/>
</dbReference>
<feature type="transmembrane region" description="Helical" evidence="6">
    <location>
        <begin position="14"/>
        <end position="33"/>
    </location>
</feature>
<dbReference type="InParanoid" id="A0A251S7E5"/>
<keyword evidence="3 6" id="KW-1133">Transmembrane helix</keyword>
<dbReference type="Pfam" id="PF03798">
    <property type="entry name" value="TRAM_LAG1_CLN8"/>
    <property type="match status" value="1"/>
</dbReference>
<reference evidence="8" key="3">
    <citation type="submission" date="2020-06" db="EMBL/GenBank/DDBJ databases">
        <title>Helianthus annuus Genome sequencing and assembly Release 2.</title>
        <authorList>
            <person name="Gouzy J."/>
            <person name="Langlade N."/>
            <person name="Munos S."/>
        </authorList>
    </citation>
    <scope>NUCLEOTIDE SEQUENCE</scope>
    <source>
        <tissue evidence="8">Leaves</tissue>
    </source>
</reference>
<proteinExistence type="predicted"/>
<feature type="transmembrane region" description="Helical" evidence="6">
    <location>
        <begin position="212"/>
        <end position="231"/>
    </location>
</feature>
<evidence type="ECO:0000256" key="3">
    <source>
        <dbReference type="ARBA" id="ARBA00022989"/>
    </source>
</evidence>
<dbReference type="Proteomes" id="UP000215914">
    <property type="component" value="Chromosome 15"/>
</dbReference>
<evidence type="ECO:0000259" key="7">
    <source>
        <dbReference type="PROSITE" id="PS50922"/>
    </source>
</evidence>
<keyword evidence="4 5" id="KW-0472">Membrane</keyword>
<reference evidence="9" key="2">
    <citation type="submission" date="2017-02" db="EMBL/GenBank/DDBJ databases">
        <title>Sunflower complete genome.</title>
        <authorList>
            <person name="Langlade N."/>
            <person name="Munos S."/>
        </authorList>
    </citation>
    <scope>NUCLEOTIDE SEQUENCE [LARGE SCALE GENOMIC DNA]</scope>
    <source>
        <tissue evidence="9">Leaves</tissue>
    </source>
</reference>
<comment type="subcellular location">
    <subcellularLocation>
        <location evidence="1">Membrane</location>
        <topology evidence="1">Multi-pass membrane protein</topology>
    </subcellularLocation>
</comment>
<dbReference type="FunCoup" id="A0A251S7E5">
    <property type="interactions" value="355"/>
</dbReference>
<evidence type="ECO:0000256" key="1">
    <source>
        <dbReference type="ARBA" id="ARBA00004141"/>
    </source>
</evidence>
<dbReference type="EMBL" id="MNCJ02000330">
    <property type="protein sequence ID" value="KAF5763922.1"/>
    <property type="molecule type" value="Genomic_DNA"/>
</dbReference>
<sequence>MDIKTLIISPPPPLPVFFTMFLTIYLLAHFIIFRNWTPKTRPEAASCLISLTHGTPAAILAGIAIFSDPKHHFASPNTRFQNSVLEYSIAYFIMDLIHYLTFYPTDVLFIGHHLATLFVFVTCRYVAFHGAYSVLILLVLAEVTSLLQNVWTLAGARKGDSEVARQVFDKMSVWFYGVYSVVRGVGAPLFVYRMVGFYASGVADSVVPRWLWVSWVCVVVAAISVSVLWVSNNWVELFRERGVRVEKGKKVW</sequence>
<feature type="transmembrane region" description="Helical" evidence="6">
    <location>
        <begin position="85"/>
        <end position="102"/>
    </location>
</feature>
<feature type="domain" description="TLC" evidence="7">
    <location>
        <begin position="39"/>
        <end position="247"/>
    </location>
</feature>
<evidence type="ECO:0000256" key="5">
    <source>
        <dbReference type="PROSITE-ProRule" id="PRU00205"/>
    </source>
</evidence>
<evidence type="ECO:0000256" key="4">
    <source>
        <dbReference type="ARBA" id="ARBA00023136"/>
    </source>
</evidence>
<name>A0A251S7E5_HELAN</name>
<feature type="transmembrane region" description="Helical" evidence="6">
    <location>
        <begin position="134"/>
        <end position="153"/>
    </location>
</feature>
<dbReference type="OrthoDB" id="204175at2759"/>
<dbReference type="EMBL" id="CM007904">
    <property type="protein sequence ID" value="OTF94673.1"/>
    <property type="molecule type" value="Genomic_DNA"/>
</dbReference>
<evidence type="ECO:0000256" key="2">
    <source>
        <dbReference type="ARBA" id="ARBA00022692"/>
    </source>
</evidence>
<dbReference type="PANTHER" id="PTHR31766:SF2">
    <property type="entry name" value="GLABROUS1 ENHANCER-BINDING PROTEIN-LIKE 2"/>
    <property type="match status" value="1"/>
</dbReference>
<dbReference type="GO" id="GO:0016020">
    <property type="term" value="C:membrane"/>
    <property type="evidence" value="ECO:0007669"/>
    <property type="project" value="UniProtKB-SubCell"/>
</dbReference>
<evidence type="ECO:0000256" key="6">
    <source>
        <dbReference type="SAM" id="Phobius"/>
    </source>
</evidence>
<evidence type="ECO:0000313" key="9">
    <source>
        <dbReference type="EMBL" id="OTF94673.1"/>
    </source>
</evidence>
<keyword evidence="10" id="KW-1185">Reference proteome</keyword>
<evidence type="ECO:0000313" key="10">
    <source>
        <dbReference type="Proteomes" id="UP000215914"/>
    </source>
</evidence>
<keyword evidence="2 5" id="KW-0812">Transmembrane</keyword>
<dbReference type="PROSITE" id="PS50922">
    <property type="entry name" value="TLC"/>
    <property type="match status" value="1"/>
</dbReference>
<dbReference type="STRING" id="4232.A0A251S7E5"/>
<protein>
    <submittedName>
        <fullName evidence="9">Putative TRAM/LAG1/CLN8-like domain-containing protein</fullName>
    </submittedName>
    <submittedName>
        <fullName evidence="8">TLC domain-containing protein</fullName>
    </submittedName>
</protein>
<dbReference type="AlphaFoldDB" id="A0A251S7E5"/>
<feature type="transmembrane region" description="Helical" evidence="6">
    <location>
        <begin position="173"/>
        <end position="192"/>
    </location>
</feature>
<accession>A0A251S7E5</accession>